<dbReference type="EMBL" id="FQ312005">
    <property type="protein sequence ID" value="CBW25975.1"/>
    <property type="molecule type" value="Genomic_DNA"/>
</dbReference>
<keyword evidence="4" id="KW-0233">DNA recombination</keyword>
<organism evidence="6 7">
    <name type="scientific">Halobacteriovorax marinus (strain ATCC BAA-682 / DSM 15412 / SJ)</name>
    <name type="common">Bacteriovorax marinus</name>
    <dbReference type="NCBI Taxonomy" id="862908"/>
    <lineage>
        <taxon>Bacteria</taxon>
        <taxon>Pseudomonadati</taxon>
        <taxon>Bdellovibrionota</taxon>
        <taxon>Bacteriovoracia</taxon>
        <taxon>Bacteriovoracales</taxon>
        <taxon>Halobacteriovoraceae</taxon>
        <taxon>Halobacteriovorax</taxon>
    </lineage>
</organism>
<keyword evidence="5" id="KW-0812">Transmembrane</keyword>
<sequence>MSINLILLSLIIIALGIIIHKLYFKHDSFDVRESLYQFKEQLIEKFSNDTLERQAGLDRFKDDLLEKQQKSMLELSKVIESRLDAISSKVQENLEKGFKKSNETFQGVIERLAKIDEAQKKIESLSTNVVSLQDVLTDKKSRGIFGEVQLGNLLSSVFGERNEKVYKTQYSLSNGKIVDAALFLPEPIGLICVDSKFPLENYKRLVDATNDEASKALYAKEFSKNVKKHIDDIANKYIITNETADQAILFLPAEAIFAEIHAYHSDIVEYANQKKIWLSSPTTFLATLTTVQSVLLNLERNKYMSVMHEEINKLGEEFGRYEQRWNKLAKHLGTVNKDVEDIHITTGKISGRFQKIMTVDIENNEFLPGRD</sequence>
<dbReference type="HOGENOM" id="CLU_020365_0_1_7"/>
<comment type="function">
    <text evidence="1">Involved in DNA recombination.</text>
</comment>
<keyword evidence="3" id="KW-0175">Coiled coil</keyword>
<feature type="transmembrane region" description="Helical" evidence="5">
    <location>
        <begin position="6"/>
        <end position="24"/>
    </location>
</feature>
<name>E1WYC7_HALMS</name>
<dbReference type="AlphaFoldDB" id="E1WYC7"/>
<proteinExistence type="inferred from homology"/>
<dbReference type="Pfam" id="PF02646">
    <property type="entry name" value="RmuC"/>
    <property type="match status" value="1"/>
</dbReference>
<keyword evidence="7" id="KW-1185">Reference proteome</keyword>
<dbReference type="eggNOG" id="COG1322">
    <property type="taxonomic scope" value="Bacteria"/>
</dbReference>
<dbReference type="OrthoDB" id="9765111at2"/>
<dbReference type="PANTHER" id="PTHR30563">
    <property type="entry name" value="DNA RECOMBINATION PROTEIN RMUC"/>
    <property type="match status" value="1"/>
</dbReference>
<accession>E1WYC7</accession>
<dbReference type="KEGG" id="bmx:BMS_1094"/>
<evidence type="ECO:0000313" key="7">
    <source>
        <dbReference type="Proteomes" id="UP000008963"/>
    </source>
</evidence>
<reference evidence="7" key="1">
    <citation type="journal article" date="2013" name="ISME J.">
        <title>A small predatory core genome in the divergent marine Bacteriovorax marinus SJ and the terrestrial Bdellovibrio bacteriovorus.</title>
        <authorList>
            <person name="Crossman L.C."/>
            <person name="Chen H."/>
            <person name="Cerdeno-Tarraga A.M."/>
            <person name="Brooks K."/>
            <person name="Quail M.A."/>
            <person name="Pineiro S.A."/>
            <person name="Hobley L."/>
            <person name="Sockett R.E."/>
            <person name="Bentley S.D."/>
            <person name="Parkhill J."/>
            <person name="Williams H.N."/>
            <person name="Stine O.C."/>
        </authorList>
    </citation>
    <scope>NUCLEOTIDE SEQUENCE [LARGE SCALE GENOMIC DNA]</scope>
    <source>
        <strain evidence="7">ATCC BAA-682 / DSM 15412 / SJ</strain>
    </source>
</reference>
<evidence type="ECO:0000256" key="4">
    <source>
        <dbReference type="ARBA" id="ARBA00023172"/>
    </source>
</evidence>
<keyword evidence="5" id="KW-0472">Membrane</keyword>
<dbReference type="GO" id="GO:0006310">
    <property type="term" value="P:DNA recombination"/>
    <property type="evidence" value="ECO:0007669"/>
    <property type="project" value="UniProtKB-KW"/>
</dbReference>
<keyword evidence="5" id="KW-1133">Transmembrane helix</keyword>
<dbReference type="PATRIC" id="fig|862908.3.peg.1042"/>
<evidence type="ECO:0000256" key="2">
    <source>
        <dbReference type="ARBA" id="ARBA00009840"/>
    </source>
</evidence>
<dbReference type="STRING" id="862908.BMS_1094"/>
<protein>
    <submittedName>
        <fullName evidence="6">DNA recombination protein</fullName>
    </submittedName>
</protein>
<gene>
    <name evidence="6" type="ordered locus">BMS_1094</name>
</gene>
<evidence type="ECO:0000256" key="1">
    <source>
        <dbReference type="ARBA" id="ARBA00003416"/>
    </source>
</evidence>
<dbReference type="InterPro" id="IPR003798">
    <property type="entry name" value="DNA_recombination_RmuC"/>
</dbReference>
<evidence type="ECO:0000313" key="6">
    <source>
        <dbReference type="EMBL" id="CBW25975.1"/>
    </source>
</evidence>
<evidence type="ECO:0000256" key="5">
    <source>
        <dbReference type="SAM" id="Phobius"/>
    </source>
</evidence>
<evidence type="ECO:0000256" key="3">
    <source>
        <dbReference type="ARBA" id="ARBA00023054"/>
    </source>
</evidence>
<dbReference type="Proteomes" id="UP000008963">
    <property type="component" value="Chromosome"/>
</dbReference>
<dbReference type="RefSeq" id="WP_014243759.1">
    <property type="nucleotide sequence ID" value="NC_016620.1"/>
</dbReference>
<dbReference type="PANTHER" id="PTHR30563:SF0">
    <property type="entry name" value="DNA RECOMBINATION PROTEIN RMUC"/>
    <property type="match status" value="1"/>
</dbReference>
<comment type="similarity">
    <text evidence="2">Belongs to the RmuC family.</text>
</comment>